<keyword evidence="1" id="KW-0472">Membrane</keyword>
<proteinExistence type="predicted"/>
<evidence type="ECO:0000313" key="3">
    <source>
        <dbReference type="Proteomes" id="UP001140949"/>
    </source>
</evidence>
<name>A0AAX6DHB6_IRIPA</name>
<evidence type="ECO:0000256" key="1">
    <source>
        <dbReference type="SAM" id="Phobius"/>
    </source>
</evidence>
<keyword evidence="1" id="KW-0812">Transmembrane</keyword>
<gene>
    <name evidence="2" type="ORF">M6B38_245865</name>
</gene>
<feature type="transmembrane region" description="Helical" evidence="1">
    <location>
        <begin position="47"/>
        <end position="65"/>
    </location>
</feature>
<sequence length="71" mass="8354">MQYYSRASKVRQVHRLDFYFVFIIMVLGRDTYIHVPCSHIGHEIHTIVVYLIYCIVSHCLLRGLGKILAFV</sequence>
<dbReference type="Proteomes" id="UP001140949">
    <property type="component" value="Unassembled WGS sequence"/>
</dbReference>
<keyword evidence="3" id="KW-1185">Reference proteome</keyword>
<dbReference type="AlphaFoldDB" id="A0AAX6DHB6"/>
<keyword evidence="1" id="KW-1133">Transmembrane helix</keyword>
<protein>
    <submittedName>
        <fullName evidence="2">Uncharacterized protein</fullName>
    </submittedName>
</protein>
<comment type="caution">
    <text evidence="2">The sequence shown here is derived from an EMBL/GenBank/DDBJ whole genome shotgun (WGS) entry which is preliminary data.</text>
</comment>
<feature type="transmembrane region" description="Helical" evidence="1">
    <location>
        <begin position="16"/>
        <end position="35"/>
    </location>
</feature>
<evidence type="ECO:0000313" key="2">
    <source>
        <dbReference type="EMBL" id="KAJ6791163.1"/>
    </source>
</evidence>
<dbReference type="EMBL" id="JANAVB010044619">
    <property type="protein sequence ID" value="KAJ6791163.1"/>
    <property type="molecule type" value="Genomic_DNA"/>
</dbReference>
<accession>A0AAX6DHB6</accession>
<organism evidence="2 3">
    <name type="scientific">Iris pallida</name>
    <name type="common">Sweet iris</name>
    <dbReference type="NCBI Taxonomy" id="29817"/>
    <lineage>
        <taxon>Eukaryota</taxon>
        <taxon>Viridiplantae</taxon>
        <taxon>Streptophyta</taxon>
        <taxon>Embryophyta</taxon>
        <taxon>Tracheophyta</taxon>
        <taxon>Spermatophyta</taxon>
        <taxon>Magnoliopsida</taxon>
        <taxon>Liliopsida</taxon>
        <taxon>Asparagales</taxon>
        <taxon>Iridaceae</taxon>
        <taxon>Iridoideae</taxon>
        <taxon>Irideae</taxon>
        <taxon>Iris</taxon>
    </lineage>
</organism>
<reference evidence="2" key="1">
    <citation type="journal article" date="2023" name="GigaByte">
        <title>Genome assembly of the bearded iris, Iris pallida Lam.</title>
        <authorList>
            <person name="Bruccoleri R.E."/>
            <person name="Oakeley E.J."/>
            <person name="Faust A.M.E."/>
            <person name="Altorfer M."/>
            <person name="Dessus-Babus S."/>
            <person name="Burckhardt D."/>
            <person name="Oertli M."/>
            <person name="Naumann U."/>
            <person name="Petersen F."/>
            <person name="Wong J."/>
        </authorList>
    </citation>
    <scope>NUCLEOTIDE SEQUENCE</scope>
    <source>
        <strain evidence="2">GSM-AAB239-AS_SAM_17_03QT</strain>
    </source>
</reference>
<reference evidence="2" key="2">
    <citation type="submission" date="2023-04" db="EMBL/GenBank/DDBJ databases">
        <authorList>
            <person name="Bruccoleri R.E."/>
            <person name="Oakeley E.J."/>
            <person name="Faust A.-M."/>
            <person name="Dessus-Babus S."/>
            <person name="Altorfer M."/>
            <person name="Burckhardt D."/>
            <person name="Oertli M."/>
            <person name="Naumann U."/>
            <person name="Petersen F."/>
            <person name="Wong J."/>
        </authorList>
    </citation>
    <scope>NUCLEOTIDE SEQUENCE</scope>
    <source>
        <strain evidence="2">GSM-AAB239-AS_SAM_17_03QT</strain>
        <tissue evidence="2">Leaf</tissue>
    </source>
</reference>